<dbReference type="InterPro" id="IPR036514">
    <property type="entry name" value="SGNH_hydro_sf"/>
</dbReference>
<dbReference type="Gene3D" id="2.60.40.4130">
    <property type="match status" value="1"/>
</dbReference>
<dbReference type="GO" id="GO:0000272">
    <property type="term" value="P:polysaccharide catabolic process"/>
    <property type="evidence" value="ECO:0007669"/>
    <property type="project" value="InterPro"/>
</dbReference>
<dbReference type="STRING" id="398512.Bccel_1286"/>
<evidence type="ECO:0000256" key="1">
    <source>
        <dbReference type="ARBA" id="ARBA00022801"/>
    </source>
</evidence>
<dbReference type="Pfam" id="PF00404">
    <property type="entry name" value="Dockerin_1"/>
    <property type="match status" value="1"/>
</dbReference>
<feature type="region of interest" description="Disordered" evidence="2">
    <location>
        <begin position="94"/>
        <end position="117"/>
    </location>
</feature>
<comment type="caution">
    <text evidence="5">The sequence shown here is derived from an EMBL/GenBank/DDBJ whole genome shotgun (WGS) entry which is preliminary data.</text>
</comment>
<feature type="chain" id="PRO_5038763005" description="Dockerin domain-containing protein" evidence="3">
    <location>
        <begin position="24"/>
        <end position="344"/>
    </location>
</feature>
<evidence type="ECO:0000256" key="2">
    <source>
        <dbReference type="SAM" id="MobiDB-lite"/>
    </source>
</evidence>
<evidence type="ECO:0000256" key="3">
    <source>
        <dbReference type="SAM" id="SignalP"/>
    </source>
</evidence>
<protein>
    <recommendedName>
        <fullName evidence="4">Dockerin domain-containing protein</fullName>
    </recommendedName>
</protein>
<dbReference type="InterPro" id="IPR016134">
    <property type="entry name" value="Dockerin_dom"/>
</dbReference>
<dbReference type="GO" id="GO:0004553">
    <property type="term" value="F:hydrolase activity, hydrolyzing O-glycosyl compounds"/>
    <property type="evidence" value="ECO:0007669"/>
    <property type="project" value="InterPro"/>
</dbReference>
<dbReference type="InterPro" id="IPR002105">
    <property type="entry name" value="Dockerin_1_rpt"/>
</dbReference>
<evidence type="ECO:0000259" key="4">
    <source>
        <dbReference type="PROSITE" id="PS51766"/>
    </source>
</evidence>
<keyword evidence="6" id="KW-1185">Reference proteome</keyword>
<dbReference type="SUPFAM" id="SSF63446">
    <property type="entry name" value="Type I dockerin domain"/>
    <property type="match status" value="1"/>
</dbReference>
<evidence type="ECO:0000313" key="5">
    <source>
        <dbReference type="EMBL" id="KNY26024.1"/>
    </source>
</evidence>
<keyword evidence="3" id="KW-0732">Signal</keyword>
<dbReference type="InterPro" id="IPR052940">
    <property type="entry name" value="Carb_Esterase_6"/>
</dbReference>
<feature type="domain" description="Dockerin" evidence="4">
    <location>
        <begin position="29"/>
        <end position="96"/>
    </location>
</feature>
<dbReference type="PANTHER" id="PTHR31988:SF19">
    <property type="entry name" value="9-O-ACETYL-N-ACETYLNEURAMINIC ACID DEACETYLASE-RELATED"/>
    <property type="match status" value="1"/>
</dbReference>
<accession>A0A0L6JJT5</accession>
<dbReference type="PROSITE" id="PS00018">
    <property type="entry name" value="EF_HAND_1"/>
    <property type="match status" value="1"/>
</dbReference>
<dbReference type="SUPFAM" id="SSF52266">
    <property type="entry name" value="SGNH hydrolase"/>
    <property type="match status" value="1"/>
</dbReference>
<feature type="compositionally biased region" description="Low complexity" evidence="2">
    <location>
        <begin position="95"/>
        <end position="117"/>
    </location>
</feature>
<dbReference type="Pfam" id="PF03629">
    <property type="entry name" value="SASA"/>
    <property type="match status" value="1"/>
</dbReference>
<dbReference type="AlphaFoldDB" id="A0A0L6JJT5"/>
<organism evidence="5 6">
    <name type="scientific">Pseudobacteroides cellulosolvens ATCC 35603 = DSM 2933</name>
    <dbReference type="NCBI Taxonomy" id="398512"/>
    <lineage>
        <taxon>Bacteria</taxon>
        <taxon>Bacillati</taxon>
        <taxon>Bacillota</taxon>
        <taxon>Clostridia</taxon>
        <taxon>Eubacteriales</taxon>
        <taxon>Oscillospiraceae</taxon>
        <taxon>Pseudobacteroides</taxon>
    </lineage>
</organism>
<dbReference type="CDD" id="cd14254">
    <property type="entry name" value="Dockerin_II"/>
    <property type="match status" value="1"/>
</dbReference>
<dbReference type="eggNOG" id="COG3507">
    <property type="taxonomic scope" value="Bacteria"/>
</dbReference>
<dbReference type="InterPro" id="IPR005181">
    <property type="entry name" value="SASA"/>
</dbReference>
<dbReference type="EMBL" id="LGTC01000001">
    <property type="protein sequence ID" value="KNY26024.1"/>
    <property type="molecule type" value="Genomic_DNA"/>
</dbReference>
<dbReference type="PANTHER" id="PTHR31988">
    <property type="entry name" value="ESTERASE, PUTATIVE (DUF303)-RELATED"/>
    <property type="match status" value="1"/>
</dbReference>
<evidence type="ECO:0000313" key="6">
    <source>
        <dbReference type="Proteomes" id="UP000036923"/>
    </source>
</evidence>
<dbReference type="Proteomes" id="UP000036923">
    <property type="component" value="Unassembled WGS sequence"/>
</dbReference>
<dbReference type="InterPro" id="IPR018247">
    <property type="entry name" value="EF_Hand_1_Ca_BS"/>
</dbReference>
<feature type="signal peptide" evidence="3">
    <location>
        <begin position="1"/>
        <end position="23"/>
    </location>
</feature>
<gene>
    <name evidence="5" type="ORF">Bccel_1286</name>
</gene>
<reference evidence="6" key="1">
    <citation type="submission" date="2015-07" db="EMBL/GenBank/DDBJ databases">
        <title>Near-Complete Genome Sequence of the Cellulolytic Bacterium Bacteroides (Pseudobacteroides) cellulosolvens ATCC 35603.</title>
        <authorList>
            <person name="Dassa B."/>
            <person name="Utturkar S.M."/>
            <person name="Klingeman D.M."/>
            <person name="Hurt R.A."/>
            <person name="Keller M."/>
            <person name="Xu J."/>
            <person name="Reddy Y.H.K."/>
            <person name="Borovok I."/>
            <person name="Grinberg I.R."/>
            <person name="Lamed R."/>
            <person name="Zhivin O."/>
            <person name="Bayer E.A."/>
            <person name="Brown S.D."/>
        </authorList>
    </citation>
    <scope>NUCLEOTIDE SEQUENCE [LARGE SCALE GENOMIC DNA]</scope>
    <source>
        <strain evidence="6">DSM 2933</strain>
    </source>
</reference>
<dbReference type="InterPro" id="IPR036439">
    <property type="entry name" value="Dockerin_dom_sf"/>
</dbReference>
<dbReference type="PROSITE" id="PS51766">
    <property type="entry name" value="DOCKERIN"/>
    <property type="match status" value="1"/>
</dbReference>
<dbReference type="RefSeq" id="WP_050753182.1">
    <property type="nucleotide sequence ID" value="NZ_JQKC01000027.1"/>
</dbReference>
<sequence length="344" mass="37053" precursor="true">MKIKKLLSMVLICSIIATYFVQSVVTTSAADIKGDINNDSVINMADVILLAGAFNAVSGDPRYAPIYDINNDGVINMADVIIIAANFGKTVPKATPTSTKVPNTPTPTKVPATSTPTPTSAGKFHCFILTGQSNMAGYPKAQNSDREKDPRILSLGYYNNQWAVAAPPLHENRDSIGPGDWFAKTLIQKLPANDTIGLIPCAVSGIGIDDLIGSKYSWILEKAKKAKEKGGIIEGILLHQGETNCNQADWPNKVNTLMTKLKNDLGLGDIPILAGELLYTGDCKSHNTLVNKLPTVVKNCHVVSAQGLTEDSSDAIYNLHFDHNSQVTFGKRYAEKMIQALGLK</sequence>
<keyword evidence="1" id="KW-0378">Hydrolase</keyword>
<name>A0A0L6JJT5_9FIRM</name>
<dbReference type="Gene3D" id="3.40.50.1110">
    <property type="entry name" value="SGNH hydrolase"/>
    <property type="match status" value="1"/>
</dbReference>
<proteinExistence type="predicted"/>